<dbReference type="PRINTS" id="PR00463">
    <property type="entry name" value="EP450I"/>
</dbReference>
<name>A0ABX7B5T2_9PROT</name>
<evidence type="ECO:0000256" key="3">
    <source>
        <dbReference type="ARBA" id="ARBA00022617"/>
    </source>
</evidence>
<dbReference type="Gene3D" id="1.10.630.10">
    <property type="entry name" value="Cytochrome P450"/>
    <property type="match status" value="1"/>
</dbReference>
<dbReference type="CDD" id="cd11067">
    <property type="entry name" value="CYP152"/>
    <property type="match status" value="1"/>
</dbReference>
<evidence type="ECO:0000256" key="5">
    <source>
        <dbReference type="ARBA" id="ARBA00023002"/>
    </source>
</evidence>
<dbReference type="PANTHER" id="PTHR24286">
    <property type="entry name" value="CYTOCHROME P450 26"/>
    <property type="match status" value="1"/>
</dbReference>
<evidence type="ECO:0000256" key="7">
    <source>
        <dbReference type="ARBA" id="ARBA00023033"/>
    </source>
</evidence>
<dbReference type="InterPro" id="IPR002401">
    <property type="entry name" value="Cyt_P450_E_grp-I"/>
</dbReference>
<proteinExistence type="inferred from homology"/>
<dbReference type="RefSeq" id="WP_201071956.1">
    <property type="nucleotide sequence ID" value="NZ_CP067420.1"/>
</dbReference>
<dbReference type="Proteomes" id="UP000595197">
    <property type="component" value="Chromosome"/>
</dbReference>
<evidence type="ECO:0000256" key="4">
    <source>
        <dbReference type="ARBA" id="ARBA00022723"/>
    </source>
</evidence>
<comment type="cofactor">
    <cofactor evidence="1">
        <name>heme</name>
        <dbReference type="ChEBI" id="CHEBI:30413"/>
    </cofactor>
</comment>
<keyword evidence="6" id="KW-0408">Iron</keyword>
<dbReference type="InterPro" id="IPR001128">
    <property type="entry name" value="Cyt_P450"/>
</dbReference>
<dbReference type="InterPro" id="IPR036396">
    <property type="entry name" value="Cyt_P450_sf"/>
</dbReference>
<comment type="similarity">
    <text evidence="2">Belongs to the cytochrome P450 family.</text>
</comment>
<keyword evidence="5" id="KW-0560">Oxidoreductase</keyword>
<sequence length="414" mass="46919">MPDIPRDKSPDSTLSLLKEGYLFIPNRCRRLGSDIFRTRLMLRPAVCMSGPEAAREFYSPGRFTRKQAVPKPTLMLLQDKGSVQTLDGEAHQDRKRMFMSLMTPDAVVRMGDALERAWRARLPAWEGMDRVVLHDEVQGVLCRAACDWAGVPLDDAELPERTREFGAMVDGAGAVGPRNWRGLMLRRRTEKWARDLVERVRSGDLPAPPGTALDVIARFRGKDGGQLPPDAAAVELLNILRPTVAVHRFVTFAALALHQHPGTRGQAAEDDRYLEMFVQEVRRFYPFFPLVGGRVMEPFEWRGHRFGRNDWVLLDLYGTNHDPRTWKDPGRFDPERFVGWDGSPFNFIPQGGGDFGRDHRCAGEWITIELIKRAVRMLTTAMRYDVPRQDLDVPMSRLPTMPNSGFAIAEVKAA</sequence>
<keyword evidence="7" id="KW-0503">Monooxygenase</keyword>
<keyword evidence="9" id="KW-1185">Reference proteome</keyword>
<evidence type="ECO:0000313" key="8">
    <source>
        <dbReference type="EMBL" id="QQP87871.1"/>
    </source>
</evidence>
<organism evidence="8 9">
    <name type="scientific">Skermanella cutis</name>
    <dbReference type="NCBI Taxonomy" id="2775420"/>
    <lineage>
        <taxon>Bacteria</taxon>
        <taxon>Pseudomonadati</taxon>
        <taxon>Pseudomonadota</taxon>
        <taxon>Alphaproteobacteria</taxon>
        <taxon>Rhodospirillales</taxon>
        <taxon>Azospirillaceae</taxon>
        <taxon>Skermanella</taxon>
    </lineage>
</organism>
<evidence type="ECO:0000313" key="9">
    <source>
        <dbReference type="Proteomes" id="UP000595197"/>
    </source>
</evidence>
<accession>A0ABX7B5T2</accession>
<dbReference type="EMBL" id="CP067420">
    <property type="protein sequence ID" value="QQP87871.1"/>
    <property type="molecule type" value="Genomic_DNA"/>
</dbReference>
<keyword evidence="4" id="KW-0479">Metal-binding</keyword>
<evidence type="ECO:0000256" key="6">
    <source>
        <dbReference type="ARBA" id="ARBA00023004"/>
    </source>
</evidence>
<reference evidence="8" key="1">
    <citation type="submission" date="2021-02" db="EMBL/GenBank/DDBJ databases">
        <title>Skermanella TT6 skin isolate.</title>
        <authorList>
            <person name="Lee K."/>
            <person name="Ganzorig M."/>
        </authorList>
    </citation>
    <scope>NUCLEOTIDE SEQUENCE</scope>
    <source>
        <strain evidence="8">TT6</strain>
    </source>
</reference>
<dbReference type="PANTHER" id="PTHR24286:SF24">
    <property type="entry name" value="LANOSTEROL 14-ALPHA DEMETHYLASE"/>
    <property type="match status" value="1"/>
</dbReference>
<protein>
    <submittedName>
        <fullName evidence="8">Cytochrome P450</fullName>
    </submittedName>
</protein>
<gene>
    <name evidence="8" type="ORF">IGS68_17520</name>
</gene>
<keyword evidence="3" id="KW-0349">Heme</keyword>
<dbReference type="Pfam" id="PF00067">
    <property type="entry name" value="p450"/>
    <property type="match status" value="1"/>
</dbReference>
<evidence type="ECO:0000256" key="2">
    <source>
        <dbReference type="ARBA" id="ARBA00010617"/>
    </source>
</evidence>
<evidence type="ECO:0000256" key="1">
    <source>
        <dbReference type="ARBA" id="ARBA00001971"/>
    </source>
</evidence>
<dbReference type="SUPFAM" id="SSF48264">
    <property type="entry name" value="Cytochrome P450"/>
    <property type="match status" value="1"/>
</dbReference>